<evidence type="ECO:0000256" key="9">
    <source>
        <dbReference type="ARBA" id="ARBA00022803"/>
    </source>
</evidence>
<evidence type="ECO:0000256" key="1">
    <source>
        <dbReference type="ARBA" id="ARBA00004141"/>
    </source>
</evidence>
<evidence type="ECO:0000256" key="3">
    <source>
        <dbReference type="ARBA" id="ARBA00004922"/>
    </source>
</evidence>
<dbReference type="PROSITE" id="PS50005">
    <property type="entry name" value="TPR"/>
    <property type="match status" value="3"/>
</dbReference>
<keyword evidence="6" id="KW-0808">Transferase</keyword>
<evidence type="ECO:0000256" key="13">
    <source>
        <dbReference type="PROSITE-ProRule" id="PRU00339"/>
    </source>
</evidence>
<feature type="repeat" description="TPR" evidence="13">
    <location>
        <begin position="433"/>
        <end position="466"/>
    </location>
</feature>
<comment type="similarity">
    <text evidence="4">Belongs to the TMTC family.</text>
</comment>
<organism evidence="16 17">
    <name type="scientific">Eptatretus burgeri</name>
    <name type="common">Inshore hagfish</name>
    <dbReference type="NCBI Taxonomy" id="7764"/>
    <lineage>
        <taxon>Eukaryota</taxon>
        <taxon>Metazoa</taxon>
        <taxon>Chordata</taxon>
        <taxon>Craniata</taxon>
        <taxon>Vertebrata</taxon>
        <taxon>Cyclostomata</taxon>
        <taxon>Myxini</taxon>
        <taxon>Myxiniformes</taxon>
        <taxon>Myxinidae</taxon>
        <taxon>Eptatretinae</taxon>
        <taxon>Eptatretus</taxon>
    </lineage>
</organism>
<dbReference type="FunFam" id="1.25.40.10:FF:000175">
    <property type="entry name" value="transmembrane and TPR repeat-containing protein 3"/>
    <property type="match status" value="1"/>
</dbReference>
<dbReference type="Gene3D" id="1.25.40.10">
    <property type="entry name" value="Tetratricopeptide repeat domain"/>
    <property type="match status" value="2"/>
</dbReference>
<dbReference type="Pfam" id="PF13432">
    <property type="entry name" value="TPR_16"/>
    <property type="match status" value="1"/>
</dbReference>
<feature type="transmembrane region" description="Helical" evidence="14">
    <location>
        <begin position="74"/>
        <end position="92"/>
    </location>
</feature>
<evidence type="ECO:0000256" key="5">
    <source>
        <dbReference type="ARBA" id="ARBA00012839"/>
    </source>
</evidence>
<sequence>DLAEVCLSFRPAGLPIKRTRGPFFPVSWSKLVFFFFVWLCFQLSLGELCSSVLQLLQGKGAGPPGWLRTISLKILVLLLCTLALVLVRVQVIQSQLPVFTRFDNPAAVTLSPARQLTYNYLLSLNSWLLLAPSALCCDWTMGSVPLVQSVFDPRNMATVVFYVIMASLVGVDSVCYPSEVGKMSALALTVFPFLPASNLFFPVGFVVAERVLYLPSMGFCLATGLGWQRLASRRSVQLYLFMSFGFAFLLATHGMKTLMRSHDWRTEYSLFTSALKVNKHNAKLWNNVGHALENQKAFGEALRYFVQATRVQPDDVGAHMNVGRTYKTLNQTKEAEAAYRMAKSLMPQVVPGKRYSARVAPNHLNVYLQLASLIRANESRLQEADQLYQQAIAMRADFKQAYISRGELLLKMGRAHEAKAAYETAIRLDEGNADLWYNLAIVHIELQERSEALRHFDMALSINPTHRLVLFNSALLMHELEVVSIQVGETSQG</sequence>
<keyword evidence="7 14" id="KW-0812">Transmembrane</keyword>
<dbReference type="PROSITE" id="PS50293">
    <property type="entry name" value="TPR_REGION"/>
    <property type="match status" value="1"/>
</dbReference>
<evidence type="ECO:0000256" key="14">
    <source>
        <dbReference type="SAM" id="Phobius"/>
    </source>
</evidence>
<feature type="transmembrane region" description="Helical" evidence="14">
    <location>
        <begin position="236"/>
        <end position="255"/>
    </location>
</feature>
<keyword evidence="10" id="KW-0256">Endoplasmic reticulum</keyword>
<dbReference type="Pfam" id="PF14559">
    <property type="entry name" value="TPR_19"/>
    <property type="match status" value="1"/>
</dbReference>
<dbReference type="InterPro" id="IPR013618">
    <property type="entry name" value="TMTC_DUF1736"/>
</dbReference>
<dbReference type="PANTHER" id="PTHR44395:SF1">
    <property type="entry name" value="PROTEIN O-MANNOSYL-TRANSFERASE TMTC3"/>
    <property type="match status" value="1"/>
</dbReference>
<keyword evidence="11 14" id="KW-1133">Transmembrane helix</keyword>
<dbReference type="GO" id="GO:0016020">
    <property type="term" value="C:membrane"/>
    <property type="evidence" value="ECO:0007669"/>
    <property type="project" value="UniProtKB-SubCell"/>
</dbReference>
<feature type="transmembrane region" description="Helical" evidence="14">
    <location>
        <begin position="159"/>
        <end position="179"/>
    </location>
</feature>
<accession>A0A8C4QZV6</accession>
<keyword evidence="9 13" id="KW-0802">TPR repeat</keyword>
<evidence type="ECO:0000256" key="12">
    <source>
        <dbReference type="ARBA" id="ARBA00023136"/>
    </source>
</evidence>
<feature type="repeat" description="TPR" evidence="13">
    <location>
        <begin position="282"/>
        <end position="315"/>
    </location>
</feature>
<keyword evidence="12 14" id="KW-0472">Membrane</keyword>
<dbReference type="Pfam" id="PF08409">
    <property type="entry name" value="TMTC_DUF1736"/>
    <property type="match status" value="1"/>
</dbReference>
<name>A0A8C4QZV6_EPTBU</name>
<dbReference type="Ensembl" id="ENSEBUT00000023643.1">
    <property type="protein sequence ID" value="ENSEBUP00000023067.1"/>
    <property type="gene ID" value="ENSEBUG00000014207.1"/>
</dbReference>
<dbReference type="Proteomes" id="UP000694388">
    <property type="component" value="Unplaced"/>
</dbReference>
<evidence type="ECO:0000256" key="2">
    <source>
        <dbReference type="ARBA" id="ARBA00004240"/>
    </source>
</evidence>
<dbReference type="AlphaFoldDB" id="A0A8C4QZV6"/>
<proteinExistence type="inferred from homology"/>
<dbReference type="SMART" id="SM00028">
    <property type="entry name" value="TPR"/>
    <property type="match status" value="4"/>
</dbReference>
<dbReference type="GeneTree" id="ENSGT00940000157538"/>
<keyword evidence="8" id="KW-0677">Repeat</keyword>
<comment type="pathway">
    <text evidence="3">Protein modification; protein glycosylation.</text>
</comment>
<protein>
    <recommendedName>
        <fullName evidence="5">dolichyl-phosphate-mannose--protein mannosyltransferase</fullName>
        <ecNumber evidence="5">2.4.1.109</ecNumber>
    </recommendedName>
</protein>
<reference evidence="16" key="2">
    <citation type="submission" date="2025-09" db="UniProtKB">
        <authorList>
            <consortium name="Ensembl"/>
        </authorList>
    </citation>
    <scope>IDENTIFICATION</scope>
</reference>
<reference evidence="16" key="1">
    <citation type="submission" date="2025-08" db="UniProtKB">
        <authorList>
            <consortium name="Ensembl"/>
        </authorList>
    </citation>
    <scope>IDENTIFICATION</scope>
</reference>
<evidence type="ECO:0000256" key="11">
    <source>
        <dbReference type="ARBA" id="ARBA00022989"/>
    </source>
</evidence>
<dbReference type="InterPro" id="IPR019734">
    <property type="entry name" value="TPR_rpt"/>
</dbReference>
<keyword evidence="17" id="KW-1185">Reference proteome</keyword>
<feature type="transmembrane region" description="Helical" evidence="14">
    <location>
        <begin position="185"/>
        <end position="205"/>
    </location>
</feature>
<dbReference type="GO" id="GO:0004169">
    <property type="term" value="F:dolichyl-phosphate-mannose-protein mannosyltransferase activity"/>
    <property type="evidence" value="ECO:0007669"/>
    <property type="project" value="UniProtKB-EC"/>
</dbReference>
<feature type="repeat" description="TPR" evidence="13">
    <location>
        <begin position="399"/>
        <end position="432"/>
    </location>
</feature>
<dbReference type="EC" id="2.4.1.109" evidence="5"/>
<comment type="subcellular location">
    <subcellularLocation>
        <location evidence="2">Endoplasmic reticulum</location>
    </subcellularLocation>
    <subcellularLocation>
        <location evidence="1">Membrane</location>
        <topology evidence="1">Multi-pass membrane protein</topology>
    </subcellularLocation>
</comment>
<evidence type="ECO:0000256" key="7">
    <source>
        <dbReference type="ARBA" id="ARBA00022692"/>
    </source>
</evidence>
<evidence type="ECO:0000313" key="17">
    <source>
        <dbReference type="Proteomes" id="UP000694388"/>
    </source>
</evidence>
<evidence type="ECO:0000313" key="16">
    <source>
        <dbReference type="Ensembl" id="ENSEBUP00000023067.1"/>
    </source>
</evidence>
<feature type="transmembrane region" description="Helical" evidence="14">
    <location>
        <begin position="31"/>
        <end position="53"/>
    </location>
</feature>
<evidence type="ECO:0000256" key="8">
    <source>
        <dbReference type="ARBA" id="ARBA00022737"/>
    </source>
</evidence>
<dbReference type="PANTHER" id="PTHR44395">
    <property type="match status" value="1"/>
</dbReference>
<dbReference type="UniPathway" id="UPA00378"/>
<feature type="domain" description="DUF1736" evidence="15">
    <location>
        <begin position="94"/>
        <end position="165"/>
    </location>
</feature>
<evidence type="ECO:0000256" key="6">
    <source>
        <dbReference type="ARBA" id="ARBA00022679"/>
    </source>
</evidence>
<evidence type="ECO:0000256" key="4">
    <source>
        <dbReference type="ARBA" id="ARBA00007882"/>
    </source>
</evidence>
<evidence type="ECO:0000256" key="10">
    <source>
        <dbReference type="ARBA" id="ARBA00022824"/>
    </source>
</evidence>
<dbReference type="GO" id="GO:0005783">
    <property type="term" value="C:endoplasmic reticulum"/>
    <property type="evidence" value="ECO:0007669"/>
    <property type="project" value="UniProtKB-SubCell"/>
</dbReference>
<dbReference type="SUPFAM" id="SSF48452">
    <property type="entry name" value="TPR-like"/>
    <property type="match status" value="1"/>
</dbReference>
<dbReference type="InterPro" id="IPR011990">
    <property type="entry name" value="TPR-like_helical_dom_sf"/>
</dbReference>
<evidence type="ECO:0000259" key="15">
    <source>
        <dbReference type="Pfam" id="PF08409"/>
    </source>
</evidence>